<keyword evidence="1" id="KW-1185">Reference proteome</keyword>
<sequence>MCNWKTTLPGKSKQKGDFRTIECFSGTTYQSQTEAFRKRFFRKSASMEDDGRARRDRQETMGVLNRTASARINSRCGVYQENRTLSKTSISISTRTRISNNQLINHDDDSSVCSLEENSWRVTRVDPQSHEELPQRKRSIRNLLSRIKRRFKL</sequence>
<name>A0A914E0I9_9BILA</name>
<dbReference type="AlphaFoldDB" id="A0A914E0I9"/>
<evidence type="ECO:0000313" key="2">
    <source>
        <dbReference type="WBParaSite" id="ACRNAN_scaffold4801.g30555.t1"/>
    </source>
</evidence>
<organism evidence="1 2">
    <name type="scientific">Acrobeloides nanus</name>
    <dbReference type="NCBI Taxonomy" id="290746"/>
    <lineage>
        <taxon>Eukaryota</taxon>
        <taxon>Metazoa</taxon>
        <taxon>Ecdysozoa</taxon>
        <taxon>Nematoda</taxon>
        <taxon>Chromadorea</taxon>
        <taxon>Rhabditida</taxon>
        <taxon>Tylenchina</taxon>
        <taxon>Cephalobomorpha</taxon>
        <taxon>Cephaloboidea</taxon>
        <taxon>Cephalobidae</taxon>
        <taxon>Acrobeloides</taxon>
    </lineage>
</organism>
<protein>
    <submittedName>
        <fullName evidence="2">DUF4817 domain-containing protein</fullName>
    </submittedName>
</protein>
<proteinExistence type="predicted"/>
<accession>A0A914E0I9</accession>
<dbReference type="Proteomes" id="UP000887540">
    <property type="component" value="Unplaced"/>
</dbReference>
<dbReference type="WBParaSite" id="ACRNAN_scaffold4801.g30555.t1">
    <property type="protein sequence ID" value="ACRNAN_scaffold4801.g30555.t1"/>
    <property type="gene ID" value="ACRNAN_scaffold4801.g30555"/>
</dbReference>
<reference evidence="2" key="1">
    <citation type="submission" date="2022-11" db="UniProtKB">
        <authorList>
            <consortium name="WormBaseParasite"/>
        </authorList>
    </citation>
    <scope>IDENTIFICATION</scope>
</reference>
<evidence type="ECO:0000313" key="1">
    <source>
        <dbReference type="Proteomes" id="UP000887540"/>
    </source>
</evidence>